<evidence type="ECO:0000313" key="11">
    <source>
        <dbReference type="Proteomes" id="UP000001572"/>
    </source>
</evidence>
<evidence type="ECO:0000256" key="1">
    <source>
        <dbReference type="ARBA" id="ARBA00004651"/>
    </source>
</evidence>
<organism evidence="10 11">
    <name type="scientific">Alkaliphilus metalliredigens (strain QYMF)</name>
    <dbReference type="NCBI Taxonomy" id="293826"/>
    <lineage>
        <taxon>Bacteria</taxon>
        <taxon>Bacillati</taxon>
        <taxon>Bacillota</taxon>
        <taxon>Clostridia</taxon>
        <taxon>Peptostreptococcales</taxon>
        <taxon>Natronincolaceae</taxon>
        <taxon>Alkaliphilus</taxon>
    </lineage>
</organism>
<feature type="transmembrane region" description="Helical" evidence="8">
    <location>
        <begin position="252"/>
        <end position="275"/>
    </location>
</feature>
<dbReference type="HOGENOM" id="CLU_028518_1_1_9"/>
<dbReference type="InterPro" id="IPR035906">
    <property type="entry name" value="MetI-like_sf"/>
</dbReference>
<dbReference type="InterPro" id="IPR000515">
    <property type="entry name" value="MetI-like"/>
</dbReference>
<dbReference type="KEGG" id="amt:Amet_1118"/>
<dbReference type="PANTHER" id="PTHR43386">
    <property type="entry name" value="OLIGOPEPTIDE TRANSPORT SYSTEM PERMEASE PROTEIN APPC"/>
    <property type="match status" value="1"/>
</dbReference>
<name>A6TMB1_ALKMQ</name>
<dbReference type="InterPro" id="IPR053385">
    <property type="entry name" value="ABC_transport_permease"/>
</dbReference>
<feature type="transmembrane region" description="Helical" evidence="8">
    <location>
        <begin position="207"/>
        <end position="232"/>
    </location>
</feature>
<feature type="domain" description="ABC transmembrane type-1" evidence="9">
    <location>
        <begin position="90"/>
        <end position="275"/>
    </location>
</feature>
<keyword evidence="5 8" id="KW-1133">Transmembrane helix</keyword>
<proteinExistence type="inferred from homology"/>
<dbReference type="PROSITE" id="PS50928">
    <property type="entry name" value="ABC_TM1"/>
    <property type="match status" value="1"/>
</dbReference>
<dbReference type="GO" id="GO:0005886">
    <property type="term" value="C:plasma membrane"/>
    <property type="evidence" value="ECO:0007669"/>
    <property type="project" value="UniProtKB-SubCell"/>
</dbReference>
<feature type="transmembrane region" description="Helical" evidence="8">
    <location>
        <begin position="22"/>
        <end position="46"/>
    </location>
</feature>
<evidence type="ECO:0000259" key="9">
    <source>
        <dbReference type="PROSITE" id="PS50928"/>
    </source>
</evidence>
<dbReference type="GO" id="GO:0055085">
    <property type="term" value="P:transmembrane transport"/>
    <property type="evidence" value="ECO:0007669"/>
    <property type="project" value="InterPro"/>
</dbReference>
<dbReference type="PANTHER" id="PTHR43386:SF1">
    <property type="entry name" value="D,D-DIPEPTIDE TRANSPORT SYSTEM PERMEASE PROTEIN DDPC-RELATED"/>
    <property type="match status" value="1"/>
</dbReference>
<feature type="transmembrane region" description="Helical" evidence="8">
    <location>
        <begin position="135"/>
        <end position="161"/>
    </location>
</feature>
<keyword evidence="2 8" id="KW-0813">Transport</keyword>
<dbReference type="RefSeq" id="WP_012062370.1">
    <property type="nucleotide sequence ID" value="NC_009633.1"/>
</dbReference>
<sequence length="297" mass="32414">MHITENMNALWLRKRKAKLNPVAIRFYILLGLAIIMVLISLLAPYITPNDPYATDIKFRRLPPSEHFLFGTDGHGRCILSRVLVGARTSIFAALSLVVGTFVVGTMIGCFSGYYGGVIDTIFMRLADILLAFPDIILAIAVAGILGGGLTNAMLALALTGWTQYARLARSNVLAIREETFVQASRLGGNSNMRIIFRHILPNIMGPLVVTASLQIGGMMMGIAGLSFLGLGVQVPQAEWGSMISEGRSYLQIAPWTVLYPGVVMMMTIILFNLLGDALRDLLDPKGQGEIFNKNQDR</sequence>
<protein>
    <submittedName>
        <fullName evidence="10">Binding-protein-dependent transport systems inner membrane component</fullName>
    </submittedName>
</protein>
<keyword evidence="4 8" id="KW-0812">Transmembrane</keyword>
<evidence type="ECO:0000256" key="4">
    <source>
        <dbReference type="ARBA" id="ARBA00022692"/>
    </source>
</evidence>
<evidence type="ECO:0000256" key="7">
    <source>
        <dbReference type="ARBA" id="ARBA00024202"/>
    </source>
</evidence>
<keyword evidence="6 8" id="KW-0472">Membrane</keyword>
<comment type="similarity">
    <text evidence="7">Belongs to the binding-protein-dependent transport system permease family. OppBC subfamily.</text>
</comment>
<evidence type="ECO:0000256" key="6">
    <source>
        <dbReference type="ARBA" id="ARBA00023136"/>
    </source>
</evidence>
<evidence type="ECO:0000256" key="3">
    <source>
        <dbReference type="ARBA" id="ARBA00022475"/>
    </source>
</evidence>
<evidence type="ECO:0000256" key="8">
    <source>
        <dbReference type="RuleBase" id="RU363032"/>
    </source>
</evidence>
<dbReference type="CDD" id="cd06261">
    <property type="entry name" value="TM_PBP2"/>
    <property type="match status" value="1"/>
</dbReference>
<evidence type="ECO:0000313" key="10">
    <source>
        <dbReference type="EMBL" id="ABR47329.1"/>
    </source>
</evidence>
<gene>
    <name evidence="10" type="ordered locus">Amet_1118</name>
</gene>
<keyword evidence="11" id="KW-1185">Reference proteome</keyword>
<feature type="transmembrane region" description="Helical" evidence="8">
    <location>
        <begin position="91"/>
        <end position="115"/>
    </location>
</feature>
<evidence type="ECO:0000256" key="5">
    <source>
        <dbReference type="ARBA" id="ARBA00022989"/>
    </source>
</evidence>
<dbReference type="Proteomes" id="UP000001572">
    <property type="component" value="Chromosome"/>
</dbReference>
<dbReference type="NCBIfam" id="NF045474">
    <property type="entry name" value="Opp2C"/>
    <property type="match status" value="1"/>
</dbReference>
<dbReference type="EMBL" id="CP000724">
    <property type="protein sequence ID" value="ABR47329.1"/>
    <property type="molecule type" value="Genomic_DNA"/>
</dbReference>
<comment type="subcellular location">
    <subcellularLocation>
        <location evidence="1 8">Cell membrane</location>
        <topology evidence="1 8">Multi-pass membrane protein</topology>
    </subcellularLocation>
</comment>
<evidence type="ECO:0000256" key="2">
    <source>
        <dbReference type="ARBA" id="ARBA00022448"/>
    </source>
</evidence>
<dbReference type="SUPFAM" id="SSF161098">
    <property type="entry name" value="MetI-like"/>
    <property type="match status" value="1"/>
</dbReference>
<reference evidence="11" key="1">
    <citation type="journal article" date="2016" name="Genome Announc.">
        <title>Complete genome sequence of Alkaliphilus metalliredigens strain QYMF, an alkaliphilic and metal-reducing bacterium isolated from borax-contaminated leachate ponds.</title>
        <authorList>
            <person name="Hwang C."/>
            <person name="Copeland A."/>
            <person name="Lucas S."/>
            <person name="Lapidus A."/>
            <person name="Barry K."/>
            <person name="Detter J.C."/>
            <person name="Glavina Del Rio T."/>
            <person name="Hammon N."/>
            <person name="Israni S."/>
            <person name="Dalin E."/>
            <person name="Tice H."/>
            <person name="Pitluck S."/>
            <person name="Chertkov O."/>
            <person name="Brettin T."/>
            <person name="Bruce D."/>
            <person name="Han C."/>
            <person name="Schmutz J."/>
            <person name="Larimer F."/>
            <person name="Land M.L."/>
            <person name="Hauser L."/>
            <person name="Kyrpides N."/>
            <person name="Mikhailova N."/>
            <person name="Ye Q."/>
            <person name="Zhou J."/>
            <person name="Richardson P."/>
            <person name="Fields M.W."/>
        </authorList>
    </citation>
    <scope>NUCLEOTIDE SEQUENCE [LARGE SCALE GENOMIC DNA]</scope>
    <source>
        <strain evidence="11">QYMF</strain>
    </source>
</reference>
<accession>A6TMB1</accession>
<dbReference type="eggNOG" id="COG1173">
    <property type="taxonomic scope" value="Bacteria"/>
</dbReference>
<dbReference type="Pfam" id="PF00528">
    <property type="entry name" value="BPD_transp_1"/>
    <property type="match status" value="1"/>
</dbReference>
<dbReference type="InterPro" id="IPR050366">
    <property type="entry name" value="BP-dependent_transpt_permease"/>
</dbReference>
<dbReference type="AlphaFoldDB" id="A6TMB1"/>
<keyword evidence="3" id="KW-1003">Cell membrane</keyword>
<dbReference type="STRING" id="293826.Amet_1118"/>
<dbReference type="Gene3D" id="1.10.3720.10">
    <property type="entry name" value="MetI-like"/>
    <property type="match status" value="1"/>
</dbReference>